<proteinExistence type="predicted"/>
<accession>A0ABT5F2S0</accession>
<keyword evidence="5 8" id="KW-0812">Transmembrane</keyword>
<evidence type="ECO:0000256" key="4">
    <source>
        <dbReference type="ARBA" id="ARBA00022679"/>
    </source>
</evidence>
<evidence type="ECO:0000256" key="1">
    <source>
        <dbReference type="ARBA" id="ARBA00004651"/>
    </source>
</evidence>
<comment type="caution">
    <text evidence="9">The sequence shown here is derived from an EMBL/GenBank/DDBJ whole genome shotgun (WGS) entry which is preliminary data.</text>
</comment>
<dbReference type="PANTHER" id="PTHR33908">
    <property type="entry name" value="MANNOSYLTRANSFERASE YKCB-RELATED"/>
    <property type="match status" value="1"/>
</dbReference>
<feature type="transmembrane region" description="Helical" evidence="8">
    <location>
        <begin position="367"/>
        <end position="388"/>
    </location>
</feature>
<feature type="transmembrane region" description="Helical" evidence="8">
    <location>
        <begin position="338"/>
        <end position="358"/>
    </location>
</feature>
<keyword evidence="7 8" id="KW-0472">Membrane</keyword>
<protein>
    <recommendedName>
        <fullName evidence="11">Glycosyltransferase RgtA/B/C/D-like domain-containing protein</fullName>
    </recommendedName>
</protein>
<feature type="transmembrane region" description="Helical" evidence="8">
    <location>
        <begin position="83"/>
        <end position="101"/>
    </location>
</feature>
<keyword evidence="6 8" id="KW-1133">Transmembrane helix</keyword>
<keyword evidence="3" id="KW-0328">Glycosyltransferase</keyword>
<gene>
    <name evidence="9" type="ORF">POL67_44035</name>
</gene>
<name>A0ABT5F2S0_9BACT</name>
<evidence type="ECO:0000256" key="6">
    <source>
        <dbReference type="ARBA" id="ARBA00022989"/>
    </source>
</evidence>
<feature type="transmembrane region" description="Helical" evidence="8">
    <location>
        <begin position="215"/>
        <end position="233"/>
    </location>
</feature>
<evidence type="ECO:0000256" key="8">
    <source>
        <dbReference type="SAM" id="Phobius"/>
    </source>
</evidence>
<evidence type="ECO:0000313" key="10">
    <source>
        <dbReference type="Proteomes" id="UP001221411"/>
    </source>
</evidence>
<sequence length="503" mass="52973">MLQRRDLGLVALVKVIAAAIVIATGFRAVSDDDFARVVIAQDFAHAPKLDPTGTSWLPFPFWITGAAMLGAGRTLLVARVTAFVLGVLSAVLVALAAERLANRSTLGGFAPTSGAAPPNPRIAALLGAALAAVFPWSARLGVATVPELPTAALALFAMASLVGPREPRARLFGGLALLGATLSRYDVWPIAAAFAALTGLDALRDRDRSGKDRALFVLAAALALLGPLLWVLWNHFTRGSAFDSLDRVAAYRRALGGDADALLSRLFAYPLAMARHEPELFSALAVLLALAALPSLRAAARETLRPYARPLALALFQLVALSAALVKDGAPTHHPERAVLVGLLLCALVVGDLAATLLPRASRQARLGAATAAVALLVFSLVIVRRWFRGEDFVPRTDEVAIGDAARALVPPGERVLVEVRDYGHFAITAALGRPEDVVLDRDLDPRKPASASTFDAPDGLPRRLAEARAHFLLGRTASPAAAVLGPPRAVHGSFGLWEHGSR</sequence>
<keyword evidence="10" id="KW-1185">Reference proteome</keyword>
<evidence type="ECO:0000256" key="5">
    <source>
        <dbReference type="ARBA" id="ARBA00022692"/>
    </source>
</evidence>
<dbReference type="InterPro" id="IPR050297">
    <property type="entry name" value="LipidA_mod_glycosyltrf_83"/>
</dbReference>
<organism evidence="9 10">
    <name type="scientific">Polyangium mundeleinium</name>
    <dbReference type="NCBI Taxonomy" id="2995306"/>
    <lineage>
        <taxon>Bacteria</taxon>
        <taxon>Pseudomonadati</taxon>
        <taxon>Myxococcota</taxon>
        <taxon>Polyangia</taxon>
        <taxon>Polyangiales</taxon>
        <taxon>Polyangiaceae</taxon>
        <taxon>Polyangium</taxon>
    </lineage>
</organism>
<keyword evidence="2" id="KW-1003">Cell membrane</keyword>
<feature type="transmembrane region" description="Helical" evidence="8">
    <location>
        <begin position="307"/>
        <end position="326"/>
    </location>
</feature>
<evidence type="ECO:0000313" key="9">
    <source>
        <dbReference type="EMBL" id="MDC0748378.1"/>
    </source>
</evidence>
<reference evidence="9 10" key="1">
    <citation type="submission" date="2022-11" db="EMBL/GenBank/DDBJ databases">
        <title>Minimal conservation of predation-associated metabolite biosynthetic gene clusters underscores biosynthetic potential of Myxococcota including descriptions for ten novel species: Archangium lansinium sp. nov., Myxococcus landrumus sp. nov., Nannocystis bai.</title>
        <authorList>
            <person name="Ahearne A."/>
            <person name="Stevens C."/>
            <person name="Dowd S."/>
        </authorList>
    </citation>
    <scope>NUCLEOTIDE SEQUENCE [LARGE SCALE GENOMIC DNA]</scope>
    <source>
        <strain evidence="9 10">RJM3</strain>
    </source>
</reference>
<comment type="subcellular location">
    <subcellularLocation>
        <location evidence="1">Cell membrane</location>
        <topology evidence="1">Multi-pass membrane protein</topology>
    </subcellularLocation>
</comment>
<feature type="transmembrane region" description="Helical" evidence="8">
    <location>
        <begin position="280"/>
        <end position="300"/>
    </location>
</feature>
<evidence type="ECO:0008006" key="11">
    <source>
        <dbReference type="Google" id="ProtNLM"/>
    </source>
</evidence>
<evidence type="ECO:0000256" key="3">
    <source>
        <dbReference type="ARBA" id="ARBA00022676"/>
    </source>
</evidence>
<evidence type="ECO:0000256" key="7">
    <source>
        <dbReference type="ARBA" id="ARBA00023136"/>
    </source>
</evidence>
<dbReference type="EMBL" id="JAQNDO010000001">
    <property type="protein sequence ID" value="MDC0748378.1"/>
    <property type="molecule type" value="Genomic_DNA"/>
</dbReference>
<evidence type="ECO:0000256" key="2">
    <source>
        <dbReference type="ARBA" id="ARBA00022475"/>
    </source>
</evidence>
<dbReference type="PANTHER" id="PTHR33908:SF11">
    <property type="entry name" value="MEMBRANE PROTEIN"/>
    <property type="match status" value="1"/>
</dbReference>
<dbReference type="Proteomes" id="UP001221411">
    <property type="component" value="Unassembled WGS sequence"/>
</dbReference>
<dbReference type="RefSeq" id="WP_271927293.1">
    <property type="nucleotide sequence ID" value="NZ_JAQNDO010000001.1"/>
</dbReference>
<feature type="transmembrane region" description="Helical" evidence="8">
    <location>
        <begin position="7"/>
        <end position="26"/>
    </location>
</feature>
<keyword evidence="4" id="KW-0808">Transferase</keyword>